<sequence length="195" mass="20163">MLSVGLFNACEKDTFEEAIANAGGLDNNGGGNNGGDNGGEDGGENPTDSVSSSIYLDFKADGNSVSFDSANISAAIREPEQVGKGFYLMGTSADGKKALNLNISINGDDPVVGTYTNFVAADLSKMIAGTYINDASSSDGYATDPQDNKTFTIKITAVDTQNKIAKGTFSGKMTNAMSGNSVQITDGKFNVSYAQ</sequence>
<dbReference type="AlphaFoldDB" id="A0A291QSI9"/>
<protein>
    <submittedName>
        <fullName evidence="2">Uncharacterized protein</fullName>
    </submittedName>
</protein>
<dbReference type="EMBL" id="CP023777">
    <property type="protein sequence ID" value="ATL46905.1"/>
    <property type="molecule type" value="Genomic_DNA"/>
</dbReference>
<evidence type="ECO:0000313" key="2">
    <source>
        <dbReference type="EMBL" id="ATL46905.1"/>
    </source>
</evidence>
<dbReference type="Proteomes" id="UP000220133">
    <property type="component" value="Chromosome"/>
</dbReference>
<proteinExistence type="predicted"/>
<feature type="region of interest" description="Disordered" evidence="1">
    <location>
        <begin position="21"/>
        <end position="50"/>
    </location>
</feature>
<reference evidence="2 3" key="1">
    <citation type="submission" date="2017-10" db="EMBL/GenBank/DDBJ databases">
        <title>Paenichitinophaga pekingensis gen. nov., sp. nov., isolated from activated sludge.</title>
        <authorList>
            <person name="Jin D."/>
            <person name="Kong X."/>
            <person name="Deng Y."/>
            <person name="Bai Z."/>
        </authorList>
    </citation>
    <scope>NUCLEOTIDE SEQUENCE [LARGE SCALE GENOMIC DNA]</scope>
    <source>
        <strain evidence="2 3">13</strain>
    </source>
</reference>
<evidence type="ECO:0000313" key="3">
    <source>
        <dbReference type="Proteomes" id="UP000220133"/>
    </source>
</evidence>
<dbReference type="KEGG" id="cbae:COR50_06760"/>
<accession>A0A291QSI9</accession>
<feature type="compositionally biased region" description="Gly residues" evidence="1">
    <location>
        <begin position="26"/>
        <end position="37"/>
    </location>
</feature>
<name>A0A291QSI9_9BACT</name>
<keyword evidence="3" id="KW-1185">Reference proteome</keyword>
<organism evidence="2 3">
    <name type="scientific">Chitinophaga caeni</name>
    <dbReference type="NCBI Taxonomy" id="2029983"/>
    <lineage>
        <taxon>Bacteria</taxon>
        <taxon>Pseudomonadati</taxon>
        <taxon>Bacteroidota</taxon>
        <taxon>Chitinophagia</taxon>
        <taxon>Chitinophagales</taxon>
        <taxon>Chitinophagaceae</taxon>
        <taxon>Chitinophaga</taxon>
    </lineage>
</organism>
<gene>
    <name evidence="2" type="ORF">COR50_06760</name>
</gene>
<evidence type="ECO:0000256" key="1">
    <source>
        <dbReference type="SAM" id="MobiDB-lite"/>
    </source>
</evidence>